<protein>
    <recommendedName>
        <fullName evidence="3">Sialate O-acetylesterase</fullName>
    </recommendedName>
</protein>
<name>A0A4U1BV77_9SPHI</name>
<accession>A0A4U1BV77</accession>
<dbReference type="GO" id="GO:0001681">
    <property type="term" value="F:sialate O-acetylesterase activity"/>
    <property type="evidence" value="ECO:0007669"/>
    <property type="project" value="InterPro"/>
</dbReference>
<organism evidence="1 2">
    <name type="scientific">Pedobacter cryophilus</name>
    <dbReference type="NCBI Taxonomy" id="2571271"/>
    <lineage>
        <taxon>Bacteria</taxon>
        <taxon>Pseudomonadati</taxon>
        <taxon>Bacteroidota</taxon>
        <taxon>Sphingobacteriia</taxon>
        <taxon>Sphingobacteriales</taxon>
        <taxon>Sphingobacteriaceae</taxon>
        <taxon>Pedobacter</taxon>
    </lineage>
</organism>
<dbReference type="InterPro" id="IPR039329">
    <property type="entry name" value="SIAE"/>
</dbReference>
<dbReference type="SUPFAM" id="SSF52266">
    <property type="entry name" value="SGNH hydrolase"/>
    <property type="match status" value="1"/>
</dbReference>
<dbReference type="GO" id="GO:0005975">
    <property type="term" value="P:carbohydrate metabolic process"/>
    <property type="evidence" value="ECO:0007669"/>
    <property type="project" value="TreeGrafter"/>
</dbReference>
<sequence>MALALPNTGMAVTHDIGQWNDIHPLNKMDVGKRLALSAQKVAYGDENVVAFGPTFKSMEIIKNQCVITFDNIGSGLKINSDGNLNQFTIAGADHKFLKANIRIENNKIFIWNDTLDQPVAVRYAWANNPEGDNLYNKEGLPASSFRTDDWKGITQ</sequence>
<comment type="caution">
    <text evidence="1">The sequence shown here is derived from an EMBL/GenBank/DDBJ whole genome shotgun (WGS) entry which is preliminary data.</text>
</comment>
<reference evidence="1 2" key="1">
    <citation type="submission" date="2019-04" db="EMBL/GenBank/DDBJ databases">
        <title>Pedobacter sp. AR-3-17 sp. nov., isolated from Arctic soil.</title>
        <authorList>
            <person name="Dahal R.H."/>
            <person name="Kim D.-U."/>
        </authorList>
    </citation>
    <scope>NUCLEOTIDE SEQUENCE [LARGE SCALE GENOMIC DNA]</scope>
    <source>
        <strain evidence="1 2">AR-3-17</strain>
    </source>
</reference>
<dbReference type="PANTHER" id="PTHR22901">
    <property type="entry name" value="SIALATE O-ACETYLESTERASE"/>
    <property type="match status" value="1"/>
</dbReference>
<dbReference type="OrthoDB" id="9816001at2"/>
<dbReference type="RefSeq" id="WP_136827240.1">
    <property type="nucleotide sequence ID" value="NZ_SWBP01000005.1"/>
</dbReference>
<dbReference type="EMBL" id="SWBP01000005">
    <property type="protein sequence ID" value="TKB96371.1"/>
    <property type="molecule type" value="Genomic_DNA"/>
</dbReference>
<proteinExistence type="predicted"/>
<evidence type="ECO:0008006" key="3">
    <source>
        <dbReference type="Google" id="ProtNLM"/>
    </source>
</evidence>
<keyword evidence="2" id="KW-1185">Reference proteome</keyword>
<dbReference type="AlphaFoldDB" id="A0A4U1BV77"/>
<evidence type="ECO:0000313" key="2">
    <source>
        <dbReference type="Proteomes" id="UP000308181"/>
    </source>
</evidence>
<evidence type="ECO:0000313" key="1">
    <source>
        <dbReference type="EMBL" id="TKB96371.1"/>
    </source>
</evidence>
<dbReference type="Proteomes" id="UP000308181">
    <property type="component" value="Unassembled WGS sequence"/>
</dbReference>
<gene>
    <name evidence="1" type="ORF">FA046_14425</name>
</gene>
<dbReference type="PANTHER" id="PTHR22901:SF0">
    <property type="entry name" value="SIALATE O-ACETYLESTERASE"/>
    <property type="match status" value="1"/>
</dbReference>